<dbReference type="GO" id="GO:0000175">
    <property type="term" value="F:3'-5'-RNA exonuclease activity"/>
    <property type="evidence" value="ECO:0000318"/>
    <property type="project" value="GO_Central"/>
</dbReference>
<evidence type="ECO:0000313" key="3">
    <source>
        <dbReference type="Proteomes" id="UP000001449"/>
    </source>
</evidence>
<dbReference type="AlphaFoldDB" id="B8BRJ4"/>
<dbReference type="OMA" id="TYHMPCA"/>
<organism evidence="2 3">
    <name type="scientific">Thalassiosira pseudonana</name>
    <name type="common">Marine diatom</name>
    <name type="synonym">Cyclotella nana</name>
    <dbReference type="NCBI Taxonomy" id="35128"/>
    <lineage>
        <taxon>Eukaryota</taxon>
        <taxon>Sar</taxon>
        <taxon>Stramenopiles</taxon>
        <taxon>Ochrophyta</taxon>
        <taxon>Bacillariophyta</taxon>
        <taxon>Coscinodiscophyceae</taxon>
        <taxon>Thalassiosirophycidae</taxon>
        <taxon>Thalassiosirales</taxon>
        <taxon>Thalassiosiraceae</taxon>
        <taxon>Thalassiosira</taxon>
    </lineage>
</organism>
<dbReference type="eggNOG" id="ENOG502RYRW">
    <property type="taxonomic scope" value="Eukaryota"/>
</dbReference>
<dbReference type="GeneID" id="7445513"/>
<dbReference type="Gene3D" id="3.60.10.10">
    <property type="entry name" value="Endonuclease/exonuclease/phosphatase"/>
    <property type="match status" value="1"/>
</dbReference>
<dbReference type="KEGG" id="tps:THAPSDRAFT_20932"/>
<reference evidence="2 3" key="2">
    <citation type="journal article" date="2008" name="Nature">
        <title>The Phaeodactylum genome reveals the evolutionary history of diatom genomes.</title>
        <authorList>
            <person name="Bowler C."/>
            <person name="Allen A.E."/>
            <person name="Badger J.H."/>
            <person name="Grimwood J."/>
            <person name="Jabbari K."/>
            <person name="Kuo A."/>
            <person name="Maheswari U."/>
            <person name="Martens C."/>
            <person name="Maumus F."/>
            <person name="Otillar R.P."/>
            <person name="Rayko E."/>
            <person name="Salamov A."/>
            <person name="Vandepoele K."/>
            <person name="Beszteri B."/>
            <person name="Gruber A."/>
            <person name="Heijde M."/>
            <person name="Katinka M."/>
            <person name="Mock T."/>
            <person name="Valentin K."/>
            <person name="Verret F."/>
            <person name="Berges J.A."/>
            <person name="Brownlee C."/>
            <person name="Cadoret J.P."/>
            <person name="Chiovitti A."/>
            <person name="Choi C.J."/>
            <person name="Coesel S."/>
            <person name="De Martino A."/>
            <person name="Detter J.C."/>
            <person name="Durkin C."/>
            <person name="Falciatore A."/>
            <person name="Fournet J."/>
            <person name="Haruta M."/>
            <person name="Huysman M.J."/>
            <person name="Jenkins B.D."/>
            <person name="Jiroutova K."/>
            <person name="Jorgensen R.E."/>
            <person name="Joubert Y."/>
            <person name="Kaplan A."/>
            <person name="Kroger N."/>
            <person name="Kroth P.G."/>
            <person name="La Roche J."/>
            <person name="Lindquist E."/>
            <person name="Lommer M."/>
            <person name="Martin-Jezequel V."/>
            <person name="Lopez P.J."/>
            <person name="Lucas S."/>
            <person name="Mangogna M."/>
            <person name="McGinnis K."/>
            <person name="Medlin L.K."/>
            <person name="Montsant A."/>
            <person name="Oudot-Le Secq M.P."/>
            <person name="Napoli C."/>
            <person name="Obornik M."/>
            <person name="Parker M.S."/>
            <person name="Petit J.L."/>
            <person name="Porcel B.M."/>
            <person name="Poulsen N."/>
            <person name="Robison M."/>
            <person name="Rychlewski L."/>
            <person name="Rynearson T.A."/>
            <person name="Schmutz J."/>
            <person name="Shapiro H."/>
            <person name="Siaut M."/>
            <person name="Stanley M."/>
            <person name="Sussman M.R."/>
            <person name="Taylor A.R."/>
            <person name="Vardi A."/>
            <person name="von Dassow P."/>
            <person name="Vyverman W."/>
            <person name="Willis A."/>
            <person name="Wyrwicz L.S."/>
            <person name="Rokhsar D.S."/>
            <person name="Weissenbach J."/>
            <person name="Armbrust E.V."/>
            <person name="Green B.R."/>
            <person name="Van de Peer Y."/>
            <person name="Grigoriev I.V."/>
        </authorList>
    </citation>
    <scope>NUCLEOTIDE SEQUENCE [LARGE SCALE GENOMIC DNA]</scope>
    <source>
        <strain evidence="2 3">CCMP1335</strain>
    </source>
</reference>
<feature type="compositionally biased region" description="Polar residues" evidence="1">
    <location>
        <begin position="221"/>
        <end position="237"/>
    </location>
</feature>
<dbReference type="Proteomes" id="UP000001449">
    <property type="component" value="Chromosome 1"/>
</dbReference>
<dbReference type="HOGENOM" id="CLU_533753_0_0_1"/>
<proteinExistence type="predicted"/>
<keyword evidence="3" id="KW-1185">Reference proteome</keyword>
<reference evidence="2 3" key="1">
    <citation type="journal article" date="2004" name="Science">
        <title>The genome of the diatom Thalassiosira pseudonana: ecology, evolution, and metabolism.</title>
        <authorList>
            <person name="Armbrust E.V."/>
            <person name="Berges J.A."/>
            <person name="Bowler C."/>
            <person name="Green B.R."/>
            <person name="Martinez D."/>
            <person name="Putnam N.H."/>
            <person name="Zhou S."/>
            <person name="Allen A.E."/>
            <person name="Apt K.E."/>
            <person name="Bechner M."/>
            <person name="Brzezinski M.A."/>
            <person name="Chaal B.K."/>
            <person name="Chiovitti A."/>
            <person name="Davis A.K."/>
            <person name="Demarest M.S."/>
            <person name="Detter J.C."/>
            <person name="Glavina T."/>
            <person name="Goodstein D."/>
            <person name="Hadi M.Z."/>
            <person name="Hellsten U."/>
            <person name="Hildebrand M."/>
            <person name="Jenkins B.D."/>
            <person name="Jurka J."/>
            <person name="Kapitonov V.V."/>
            <person name="Kroger N."/>
            <person name="Lau W.W."/>
            <person name="Lane T.W."/>
            <person name="Larimer F.W."/>
            <person name="Lippmeier J.C."/>
            <person name="Lucas S."/>
            <person name="Medina M."/>
            <person name="Montsant A."/>
            <person name="Obornik M."/>
            <person name="Parker M.S."/>
            <person name="Palenik B."/>
            <person name="Pazour G.J."/>
            <person name="Richardson P.M."/>
            <person name="Rynearson T.A."/>
            <person name="Saito M.A."/>
            <person name="Schwartz D.C."/>
            <person name="Thamatrakoln K."/>
            <person name="Valentin K."/>
            <person name="Vardi A."/>
            <person name="Wilkerson F.P."/>
            <person name="Rokhsar D.S."/>
        </authorList>
    </citation>
    <scope>NUCLEOTIDE SEQUENCE [LARGE SCALE GENOMIC DNA]</scope>
    <source>
        <strain evidence="2 3">CCMP1335</strain>
    </source>
</reference>
<dbReference type="EMBL" id="CM000638">
    <property type="protein sequence ID" value="EED96551.1"/>
    <property type="molecule type" value="Genomic_DNA"/>
</dbReference>
<feature type="region of interest" description="Disordered" evidence="1">
    <location>
        <begin position="195"/>
        <end position="237"/>
    </location>
</feature>
<dbReference type="RefSeq" id="XP_002286910.1">
    <property type="nucleotide sequence ID" value="XM_002286874.1"/>
</dbReference>
<accession>B8BRJ4</accession>
<evidence type="ECO:0000313" key="2">
    <source>
        <dbReference type="EMBL" id="EED96551.1"/>
    </source>
</evidence>
<dbReference type="InParanoid" id="B8BRJ4"/>
<name>B8BRJ4_THAPS</name>
<dbReference type="FunFam" id="3.60.10.10:FF:000228">
    <property type="entry name" value="Predicted protein"/>
    <property type="match status" value="1"/>
</dbReference>
<dbReference type="PaxDb" id="35128-Thaps20932"/>
<dbReference type="InterPro" id="IPR036691">
    <property type="entry name" value="Endo/exonu/phosph_ase_sf"/>
</dbReference>
<protein>
    <submittedName>
        <fullName evidence="2">Uncharacterized protein</fullName>
    </submittedName>
</protein>
<dbReference type="InterPro" id="IPR050410">
    <property type="entry name" value="CCR4/nocturin_mRNA_transcr"/>
</dbReference>
<sequence length="511" mass="57228">MRFQLIAASLAVPTTSFIHPSTLSNTRRSFSGSIVSYAMSTSTPTSAASPPPTPNNKLRVVSYNVLSSKLARPSHFTQTNPDYLESEYRLPLIMAKLETEMNRSFDDEVLVDGDVEGEPKAEDEHSAAPPTIFCLQEIDYTFTSELHAFFAQRGYHFVTGLYGKKFNGYMGVGIAYPLKDFDTVKVDICRLSDERDGGWPRPPVEDDEKTAFVSKGGGETASANDETTSNTKENNDATNTEFADAKANQNRFKKVIQKFTERLEKFTAHTVQSTSAFVRNHINKHLGTEFRMILGLPPMPQKQIDPWDMSEKRFNVLLTVVLRLRGNDNGLFSISNYHMPCAFYCPPVMNIHSEMVARRVQTLAANVCDKEQEGSTIPHILAGDFNILPDSPHYQLLTTGTLDKSDPSYPPPKYGETWKVGALPMDSAYVLKSGEEPEFTNFAHIKEDEDPFIGTLDYIFLSQKERTKSTIWKVHNVQSLPEREASRGPFPNEVEPSDHMLIAADLELLSS</sequence>
<dbReference type="PANTHER" id="PTHR12121">
    <property type="entry name" value="CARBON CATABOLITE REPRESSOR PROTEIN 4"/>
    <property type="match status" value="1"/>
</dbReference>
<dbReference type="SUPFAM" id="SSF56219">
    <property type="entry name" value="DNase I-like"/>
    <property type="match status" value="1"/>
</dbReference>
<evidence type="ECO:0000256" key="1">
    <source>
        <dbReference type="SAM" id="MobiDB-lite"/>
    </source>
</evidence>
<gene>
    <name evidence="2" type="ORF">THAPSDRAFT_20932</name>
</gene>
<dbReference type="PANTHER" id="PTHR12121:SF101">
    <property type="entry name" value="ENDONUCLEASE_EXONUCLEASE_PHOSPHATASE DOMAIN-CONTAINING PROTEIN"/>
    <property type="match status" value="1"/>
</dbReference>